<organism evidence="2 3">
    <name type="scientific">Vibrio hippocampi</name>
    <dbReference type="NCBI Taxonomy" id="654686"/>
    <lineage>
        <taxon>Bacteria</taxon>
        <taxon>Pseudomonadati</taxon>
        <taxon>Pseudomonadota</taxon>
        <taxon>Gammaproteobacteria</taxon>
        <taxon>Vibrionales</taxon>
        <taxon>Vibrionaceae</taxon>
        <taxon>Vibrio</taxon>
    </lineage>
</organism>
<evidence type="ECO:0000313" key="3">
    <source>
        <dbReference type="Proteomes" id="UP000838160"/>
    </source>
</evidence>
<dbReference type="Proteomes" id="UP000838160">
    <property type="component" value="Unassembled WGS sequence"/>
</dbReference>
<feature type="transmembrane region" description="Helical" evidence="1">
    <location>
        <begin position="100"/>
        <end position="122"/>
    </location>
</feature>
<name>A0ABM8ZGZ3_9VIBR</name>
<reference evidence="2" key="1">
    <citation type="submission" date="2021-12" db="EMBL/GenBank/DDBJ databases">
        <authorList>
            <person name="Rodrigo-Torres L."/>
            <person name="Arahal R. D."/>
            <person name="Lucena T."/>
        </authorList>
    </citation>
    <scope>NUCLEOTIDE SEQUENCE</scope>
    <source>
        <strain evidence="2">CECT 8226</strain>
    </source>
</reference>
<feature type="transmembrane region" description="Helical" evidence="1">
    <location>
        <begin position="64"/>
        <end position="91"/>
    </location>
</feature>
<keyword evidence="1" id="KW-0812">Transmembrane</keyword>
<evidence type="ECO:0000313" key="2">
    <source>
        <dbReference type="EMBL" id="CAH0525782.1"/>
    </source>
</evidence>
<protein>
    <recommendedName>
        <fullName evidence="4">DUF2569 domain-containing protein</fullName>
    </recommendedName>
</protein>
<comment type="caution">
    <text evidence="2">The sequence shown here is derived from an EMBL/GenBank/DDBJ whole genome shotgun (WGS) entry which is preliminary data.</text>
</comment>
<keyword evidence="1" id="KW-1133">Transmembrane helix</keyword>
<sequence length="163" mass="19071">MELSHISDAKEPLKIRGWLILIAIGIIVTPIRTLYIVGEIYPTIFADGTWELLTTRGSEFYSPLWAPIIIIEIVADALFFIIGICLIYLFFTKKRSFPKWYFGLALCSMLFIFLDAYAISFLLPDIEMFDAETTKEIFRRLVWLFVWSPYLFFSKRAKNTFIK</sequence>
<evidence type="ECO:0008006" key="4">
    <source>
        <dbReference type="Google" id="ProtNLM"/>
    </source>
</evidence>
<evidence type="ECO:0000256" key="1">
    <source>
        <dbReference type="SAM" id="Phobius"/>
    </source>
</evidence>
<dbReference type="EMBL" id="CAKLCM010000002">
    <property type="protein sequence ID" value="CAH0525782.1"/>
    <property type="molecule type" value="Genomic_DNA"/>
</dbReference>
<dbReference type="Pfam" id="PF10754">
    <property type="entry name" value="DUF2569"/>
    <property type="match status" value="1"/>
</dbReference>
<gene>
    <name evidence="2" type="ORF">VHP8226_01313</name>
</gene>
<feature type="transmembrane region" description="Helical" evidence="1">
    <location>
        <begin position="137"/>
        <end position="153"/>
    </location>
</feature>
<proteinExistence type="predicted"/>
<feature type="transmembrane region" description="Helical" evidence="1">
    <location>
        <begin position="20"/>
        <end position="44"/>
    </location>
</feature>
<accession>A0ABM8ZGZ3</accession>
<dbReference type="InterPro" id="IPR019690">
    <property type="entry name" value="DUF2569"/>
</dbReference>
<keyword evidence="1" id="KW-0472">Membrane</keyword>
<keyword evidence="3" id="KW-1185">Reference proteome</keyword>
<dbReference type="RefSeq" id="WP_237484281.1">
    <property type="nucleotide sequence ID" value="NZ_CAKLCM010000002.1"/>
</dbReference>